<evidence type="ECO:0000313" key="3">
    <source>
        <dbReference type="Proteomes" id="UP000282574"/>
    </source>
</evidence>
<dbReference type="SMART" id="SM00912">
    <property type="entry name" value="Haemagg_act"/>
    <property type="match status" value="1"/>
</dbReference>
<reference evidence="2 3" key="1">
    <citation type="journal article" date="2019" name="Genome Biol. Evol.">
        <title>Day and night: Metabolic profiles and evolutionary relationships of six axenic non-marine cyanobacteria.</title>
        <authorList>
            <person name="Will S.E."/>
            <person name="Henke P."/>
            <person name="Boedeker C."/>
            <person name="Huang S."/>
            <person name="Brinkmann H."/>
            <person name="Rohde M."/>
            <person name="Jarek M."/>
            <person name="Friedl T."/>
            <person name="Seufert S."/>
            <person name="Schumacher M."/>
            <person name="Overmann J."/>
            <person name="Neumann-Schaal M."/>
            <person name="Petersen J."/>
        </authorList>
    </citation>
    <scope>NUCLEOTIDE SEQUENCE [LARGE SCALE GENOMIC DNA]</scope>
    <source>
        <strain evidence="2 3">SAG 39.79</strain>
    </source>
</reference>
<dbReference type="SUPFAM" id="SSF51126">
    <property type="entry name" value="Pectin lyase-like"/>
    <property type="match status" value="2"/>
</dbReference>
<dbReference type="Gene3D" id="2.160.20.10">
    <property type="entry name" value="Single-stranded right-handed beta-helix, Pectin lyase-like"/>
    <property type="match status" value="2"/>
</dbReference>
<comment type="caution">
    <text evidence="2">The sequence shown here is derived from an EMBL/GenBank/DDBJ whole genome shotgun (WGS) entry which is preliminary data.</text>
</comment>
<dbReference type="RefSeq" id="WP_106167965.1">
    <property type="nucleotide sequence ID" value="NZ_JAVKZF010000004.1"/>
</dbReference>
<dbReference type="Pfam" id="PF05860">
    <property type="entry name" value="TPS"/>
    <property type="match status" value="1"/>
</dbReference>
<dbReference type="InterPro" id="IPR011050">
    <property type="entry name" value="Pectin_lyase_fold/virulence"/>
</dbReference>
<keyword evidence="3" id="KW-1185">Reference proteome</keyword>
<accession>A0AB37UHM1</accession>
<gene>
    <name evidence="2" type="ORF">DSM107010_39740</name>
</gene>
<dbReference type="EMBL" id="RSCK01000037">
    <property type="protein sequence ID" value="RUT10734.1"/>
    <property type="molecule type" value="Genomic_DNA"/>
</dbReference>
<evidence type="ECO:0000259" key="1">
    <source>
        <dbReference type="SMART" id="SM00912"/>
    </source>
</evidence>
<sequence>MISSLYWKLGSAIFLGISIFTIENCTLAQTVPDRTLGTESSVVQDNVIIDENFSNRVDGGAIRGENLFHSFQEFNISNGQRVYFSNPSGIKNILTRVTGNSPSEILGKLGILGNANLFLINPNGIIFGPNTSLDVKGSFLASTASSLNLADGTQFSTIAAQNSPLLTVSVPIGLQFGNRAAEIRVQSASLEVRPGKTLGLLGGEIVSEGGYLNAPGGRIELGSVASNSLISISPTVKGWSLGYEGVQNFQNIQLTQGTLNEFVSEVNTSGESSGDIQVQGRRVIIADGSQVLSINQGAELGGNLTVNASESLELAGMNSAMSISTIATGDAGNITIQTKRLLLKDGAFIATASSEQESFGQTVAGTGRGGNLIINASEVVELANGFLFSSTQGSGDAGNITIDTRKLQLNDGAQISAFTLSEGRGGTLAIKATDLVELNGEDSSLSAEALSGGNAGDISIATGNFTVRHGANVSASSSGTGSAGNLNLAADSIYLEDGGKLVARSASGEGGNIRLNQLNLLLLRDNSEISTDARGGTGNGGNITIDTDTLAIANNSNITANAVEGRGGNIRITTKALFVSPDSSINADSEQGINGVVEIRRPDVDPTAELVILPVNVVNVSELVTQGCAADGSNLVAGQGQFTIAGRGGLPPTPAEATRSDTPLVDLGTSIQSQEKLTTTAIHSNSTSIKSTPPLVEANGWAIGDKGEVILTASSPNTPDIPWLKLTSCHNS</sequence>
<feature type="domain" description="Filamentous haemagglutinin FhaB/tRNA nuclease CdiA-like TPS" evidence="1">
    <location>
        <begin position="37"/>
        <end position="150"/>
    </location>
</feature>
<dbReference type="InterPro" id="IPR008638">
    <property type="entry name" value="FhaB/CdiA-like_TPS"/>
</dbReference>
<name>A0AB37UHM1_9CYAN</name>
<dbReference type="InterPro" id="IPR012334">
    <property type="entry name" value="Pectin_lyas_fold"/>
</dbReference>
<evidence type="ECO:0000313" key="2">
    <source>
        <dbReference type="EMBL" id="RUT10734.1"/>
    </source>
</evidence>
<dbReference type="Proteomes" id="UP000282574">
    <property type="component" value="Unassembled WGS sequence"/>
</dbReference>
<dbReference type="NCBIfam" id="TIGR01901">
    <property type="entry name" value="adhes_NPXG"/>
    <property type="match status" value="1"/>
</dbReference>
<organism evidence="2 3">
    <name type="scientific">Chroococcidiopsis cubana SAG 39.79</name>
    <dbReference type="NCBI Taxonomy" id="388085"/>
    <lineage>
        <taxon>Bacteria</taxon>
        <taxon>Bacillati</taxon>
        <taxon>Cyanobacteriota</taxon>
        <taxon>Cyanophyceae</taxon>
        <taxon>Chroococcidiopsidales</taxon>
        <taxon>Chroococcidiopsidaceae</taxon>
        <taxon>Chroococcidiopsis</taxon>
    </lineage>
</organism>
<dbReference type="AlphaFoldDB" id="A0AB37UHM1"/>
<proteinExistence type="predicted"/>
<protein>
    <recommendedName>
        <fullName evidence="1">Filamentous haemagglutinin FhaB/tRNA nuclease CdiA-like TPS domain-containing protein</fullName>
    </recommendedName>
</protein>